<dbReference type="GO" id="GO:0004325">
    <property type="term" value="F:ferrochelatase activity"/>
    <property type="evidence" value="ECO:0007669"/>
    <property type="project" value="UniProtKB-UniRule"/>
</dbReference>
<dbReference type="GO" id="GO:0006783">
    <property type="term" value="P:heme biosynthetic process"/>
    <property type="evidence" value="ECO:0007669"/>
    <property type="project" value="UniProtKB-UniRule"/>
</dbReference>
<dbReference type="GO" id="GO:0046872">
    <property type="term" value="F:metal ion binding"/>
    <property type="evidence" value="ECO:0007669"/>
    <property type="project" value="UniProtKB-KW"/>
</dbReference>
<comment type="pathway">
    <text evidence="1 9">Porphyrin-containing compound metabolism; protoheme biosynthesis.</text>
</comment>
<comment type="caution">
    <text evidence="12">The sequence shown here is derived from an EMBL/GenBank/DDBJ whole genome shotgun (WGS) entry which is preliminary data.</text>
</comment>
<evidence type="ECO:0000256" key="4">
    <source>
        <dbReference type="ARBA" id="ARBA00023004"/>
    </source>
</evidence>
<evidence type="ECO:0000313" key="12">
    <source>
        <dbReference type="EMBL" id="PVG83704.1"/>
    </source>
</evidence>
<dbReference type="Proteomes" id="UP000246018">
    <property type="component" value="Unassembled WGS sequence"/>
</dbReference>
<keyword evidence="5 9" id="KW-0350">Heme biosynthesis</keyword>
<sequence>MTSTDGPDATPYDALLLLSFGGPEQPEDVVPFLERVTRGRGIPRERLEEVGQHYFLFGGRSPINDQNRALMAAIREDLVGNGLDLPVYWGNRNWHPFLADTLRQMRDDGVRRAAVLTTSAYSSYSSCRQYREDLFDAAAEVEGAPELDKLRPFFNHPGFVEPVVDATLTALAELPDGARESAELVFVTHSIPEVMAETSGPPTRGRRAYERQHRAVADEVAQRVRQETGRRHRHDLVYCSRSGAPTTPWLEPDVNEHLEALARRAVTSAVLVPVGFVSDHMEVVYDLDTEAMATAKELGIEAVRADTPGLDPRFVAMARDLLLERAHAERGEPVVRPTVTELPPWPDRCPPGCCPNPRGDRPALCGDDEESPA</sequence>
<dbReference type="UniPathway" id="UPA00252"/>
<evidence type="ECO:0000256" key="7">
    <source>
        <dbReference type="ARBA" id="ARBA00023244"/>
    </source>
</evidence>
<feature type="binding site" evidence="9">
    <location>
        <position position="282"/>
    </location>
    <ligand>
        <name>Fe(2+)</name>
        <dbReference type="ChEBI" id="CHEBI:29033"/>
    </ligand>
</feature>
<evidence type="ECO:0000256" key="1">
    <source>
        <dbReference type="ARBA" id="ARBA00004744"/>
    </source>
</evidence>
<evidence type="ECO:0000256" key="3">
    <source>
        <dbReference type="ARBA" id="ARBA00022723"/>
    </source>
</evidence>
<keyword evidence="13" id="KW-1185">Reference proteome</keyword>
<name>A0A2T8FDC0_9ACTN</name>
<comment type="subcellular location">
    <subcellularLocation>
        <location evidence="9">Cytoplasm</location>
    </subcellularLocation>
</comment>
<feature type="binding site" evidence="9">
    <location>
        <position position="61"/>
    </location>
    <ligand>
        <name>Fe-coproporphyrin III</name>
        <dbReference type="ChEBI" id="CHEBI:68438"/>
    </ligand>
</feature>
<protein>
    <recommendedName>
        <fullName evidence="9">Coproporphyrin III ferrochelatase</fullName>
        <ecNumber evidence="9">4.99.1.9</ecNumber>
    </recommendedName>
</protein>
<dbReference type="SUPFAM" id="SSF53800">
    <property type="entry name" value="Chelatase"/>
    <property type="match status" value="1"/>
</dbReference>
<comment type="catalytic activity">
    <reaction evidence="8">
        <text>Fe-coproporphyrin III + 2 H(+) = coproporphyrin III + Fe(2+)</text>
        <dbReference type="Rhea" id="RHEA:49572"/>
        <dbReference type="ChEBI" id="CHEBI:15378"/>
        <dbReference type="ChEBI" id="CHEBI:29033"/>
        <dbReference type="ChEBI" id="CHEBI:68438"/>
        <dbReference type="ChEBI" id="CHEBI:131725"/>
        <dbReference type="EC" id="4.99.1.9"/>
    </reaction>
    <physiologicalReaction direction="right-to-left" evidence="8">
        <dbReference type="Rhea" id="RHEA:49574"/>
    </physiologicalReaction>
</comment>
<evidence type="ECO:0000256" key="9">
    <source>
        <dbReference type="HAMAP-Rule" id="MF_00323"/>
    </source>
</evidence>
<dbReference type="Gene3D" id="3.40.50.1400">
    <property type="match status" value="2"/>
</dbReference>
<evidence type="ECO:0000256" key="10">
    <source>
        <dbReference type="RuleBase" id="RU004185"/>
    </source>
</evidence>
<dbReference type="GO" id="GO:0005737">
    <property type="term" value="C:cytoplasm"/>
    <property type="evidence" value="ECO:0007669"/>
    <property type="project" value="UniProtKB-SubCell"/>
</dbReference>
<feature type="binding site" evidence="9">
    <location>
        <position position="189"/>
    </location>
    <ligand>
        <name>Fe(2+)</name>
        <dbReference type="ChEBI" id="CHEBI:29033"/>
    </ligand>
</feature>
<keyword evidence="3 9" id="KW-0479">Metal-binding</keyword>
<gene>
    <name evidence="9" type="primary">cpfC</name>
    <name evidence="12" type="ORF">DDE18_05120</name>
</gene>
<dbReference type="InterPro" id="IPR001015">
    <property type="entry name" value="Ferrochelatase"/>
</dbReference>
<feature type="binding site" evidence="9">
    <location>
        <position position="130"/>
    </location>
    <ligand>
        <name>Fe-coproporphyrin III</name>
        <dbReference type="ChEBI" id="CHEBI:68438"/>
    </ligand>
</feature>
<evidence type="ECO:0000256" key="5">
    <source>
        <dbReference type="ARBA" id="ARBA00023133"/>
    </source>
</evidence>
<dbReference type="NCBIfam" id="NF000689">
    <property type="entry name" value="PRK00035.2-1"/>
    <property type="match status" value="1"/>
</dbReference>
<evidence type="ECO:0000256" key="11">
    <source>
        <dbReference type="SAM" id="MobiDB-lite"/>
    </source>
</evidence>
<feature type="region of interest" description="Disordered" evidence="11">
    <location>
        <begin position="345"/>
        <end position="373"/>
    </location>
</feature>
<keyword evidence="6 9" id="KW-0456">Lyase</keyword>
<evidence type="ECO:0000256" key="6">
    <source>
        <dbReference type="ARBA" id="ARBA00023239"/>
    </source>
</evidence>
<dbReference type="HAMAP" id="MF_00323">
    <property type="entry name" value="Ferrochelatase"/>
    <property type="match status" value="1"/>
</dbReference>
<dbReference type="EC" id="4.99.1.9" evidence="9"/>
<comment type="caution">
    <text evidence="9">Lacks conserved residue(s) required for the propagation of feature annotation.</text>
</comment>
<dbReference type="Pfam" id="PF00762">
    <property type="entry name" value="Ferrochelatase"/>
    <property type="match status" value="1"/>
</dbReference>
<dbReference type="InterPro" id="IPR033644">
    <property type="entry name" value="Ferrochelatase_C"/>
</dbReference>
<dbReference type="CDD" id="cd00419">
    <property type="entry name" value="Ferrochelatase_C"/>
    <property type="match status" value="1"/>
</dbReference>
<dbReference type="PANTHER" id="PTHR11108">
    <property type="entry name" value="FERROCHELATASE"/>
    <property type="match status" value="1"/>
</dbReference>
<dbReference type="CDD" id="cd03411">
    <property type="entry name" value="Ferrochelatase_N"/>
    <property type="match status" value="1"/>
</dbReference>
<keyword evidence="2 9" id="KW-0963">Cytoplasm</keyword>
<evidence type="ECO:0000256" key="8">
    <source>
        <dbReference type="ARBA" id="ARBA00024536"/>
    </source>
</evidence>
<dbReference type="OrthoDB" id="9776380at2"/>
<keyword evidence="4 9" id="KW-0408">Iron</keyword>
<dbReference type="RefSeq" id="WP_116571178.1">
    <property type="nucleotide sequence ID" value="NZ_QDGZ01000002.1"/>
</dbReference>
<proteinExistence type="inferred from homology"/>
<comment type="similarity">
    <text evidence="9 10">Belongs to the ferrochelatase family.</text>
</comment>
<reference evidence="12 13" key="1">
    <citation type="submission" date="2018-04" db="EMBL/GenBank/DDBJ databases">
        <title>Genome of Nocardioides gansuensis WSJ-1.</title>
        <authorList>
            <person name="Wu S."/>
            <person name="Wang G."/>
        </authorList>
    </citation>
    <scope>NUCLEOTIDE SEQUENCE [LARGE SCALE GENOMIC DNA]</scope>
    <source>
        <strain evidence="12 13">WSJ-1</strain>
    </source>
</reference>
<keyword evidence="7 9" id="KW-0627">Porphyrin biosynthesis</keyword>
<dbReference type="InterPro" id="IPR033659">
    <property type="entry name" value="Ferrochelatase_N"/>
</dbReference>
<organism evidence="12 13">
    <name type="scientific">Nocardioides gansuensis</name>
    <dbReference type="NCBI Taxonomy" id="2138300"/>
    <lineage>
        <taxon>Bacteria</taxon>
        <taxon>Bacillati</taxon>
        <taxon>Actinomycetota</taxon>
        <taxon>Actinomycetes</taxon>
        <taxon>Propionibacteriales</taxon>
        <taxon>Nocardioidaceae</taxon>
        <taxon>Nocardioides</taxon>
    </lineage>
</organism>
<comment type="function">
    <text evidence="9">Involved in coproporphyrin-dependent heme b biosynthesis. Catalyzes the insertion of ferrous iron into coproporphyrin III to form Fe-coproporphyrin III.</text>
</comment>
<accession>A0A2T8FDC0</accession>
<evidence type="ECO:0000256" key="2">
    <source>
        <dbReference type="ARBA" id="ARBA00022490"/>
    </source>
</evidence>
<dbReference type="FunFam" id="3.40.50.1400:FF:000008">
    <property type="entry name" value="Ferrochelatase"/>
    <property type="match status" value="1"/>
</dbReference>
<dbReference type="PANTHER" id="PTHR11108:SF1">
    <property type="entry name" value="FERROCHELATASE, MITOCHONDRIAL"/>
    <property type="match status" value="1"/>
</dbReference>
<dbReference type="AlphaFoldDB" id="A0A2T8FDC0"/>
<dbReference type="EMBL" id="QDGZ01000002">
    <property type="protein sequence ID" value="PVG83704.1"/>
    <property type="molecule type" value="Genomic_DNA"/>
</dbReference>
<evidence type="ECO:0000313" key="13">
    <source>
        <dbReference type="Proteomes" id="UP000246018"/>
    </source>
</evidence>